<dbReference type="SUPFAM" id="SSF46955">
    <property type="entry name" value="Putative DNA-binding domain"/>
    <property type="match status" value="1"/>
</dbReference>
<organism evidence="1 2">
    <name type="scientific">Idiomarina piscisalsi</name>
    <dbReference type="NCBI Taxonomy" id="1096243"/>
    <lineage>
        <taxon>Bacteria</taxon>
        <taxon>Pseudomonadati</taxon>
        <taxon>Pseudomonadota</taxon>
        <taxon>Gammaproteobacteria</taxon>
        <taxon>Alteromonadales</taxon>
        <taxon>Idiomarinaceae</taxon>
        <taxon>Idiomarina</taxon>
    </lineage>
</organism>
<accession>A0ABN5AVT6</accession>
<dbReference type="EMBL" id="CP022133">
    <property type="protein sequence ID" value="ASG66812.1"/>
    <property type="molecule type" value="Genomic_DNA"/>
</dbReference>
<dbReference type="InterPro" id="IPR052931">
    <property type="entry name" value="Prophage_regulatory_activator"/>
</dbReference>
<proteinExistence type="predicted"/>
<dbReference type="InterPro" id="IPR010260">
    <property type="entry name" value="AlpA"/>
</dbReference>
<evidence type="ECO:0000313" key="2">
    <source>
        <dbReference type="Proteomes" id="UP000197717"/>
    </source>
</evidence>
<dbReference type="Gene3D" id="1.10.238.160">
    <property type="match status" value="1"/>
</dbReference>
<gene>
    <name evidence="1" type="ORF">CEW91_11990</name>
</gene>
<name>A0ABN5AVT6_9GAMM</name>
<dbReference type="RefSeq" id="WP_088769262.1">
    <property type="nucleotide sequence ID" value="NZ_CP022133.1"/>
</dbReference>
<dbReference type="PANTHER" id="PTHR36154:SF1">
    <property type="entry name" value="DNA-BINDING TRANSCRIPTIONAL ACTIVATOR ALPA"/>
    <property type="match status" value="1"/>
</dbReference>
<sequence length="57" mass="6844">MQYLRVKDIQGMLGVSKSTIYRWMDERNFPTPIKFSAKAVRWRLDDIEKWITQQPNG</sequence>
<dbReference type="PANTHER" id="PTHR36154">
    <property type="entry name" value="DNA-BINDING TRANSCRIPTIONAL ACTIVATOR ALPA"/>
    <property type="match status" value="1"/>
</dbReference>
<protein>
    <submittedName>
        <fullName evidence="1">AlpA family transcriptional regulator</fullName>
    </submittedName>
</protein>
<dbReference type="Pfam" id="PF05930">
    <property type="entry name" value="Phage_AlpA"/>
    <property type="match status" value="1"/>
</dbReference>
<keyword evidence="2" id="KW-1185">Reference proteome</keyword>
<dbReference type="InterPro" id="IPR009061">
    <property type="entry name" value="DNA-bd_dom_put_sf"/>
</dbReference>
<reference evidence="1 2" key="1">
    <citation type="submission" date="2017-06" db="EMBL/GenBank/DDBJ databases">
        <title>Complete genome sequence of Idiomarina piscisalsi strain 10PY1A isolated from soil of Soudi Arabia.</title>
        <authorList>
            <person name="Kim M.-C."/>
            <person name="Jung B.K."/>
            <person name="Budiyanto F."/>
            <person name="Nzila A."/>
            <person name="Shin J.-H."/>
        </authorList>
    </citation>
    <scope>NUCLEOTIDE SEQUENCE [LARGE SCALE GENOMIC DNA]</scope>
    <source>
        <strain evidence="1 2">10PY1A</strain>
    </source>
</reference>
<dbReference type="Proteomes" id="UP000197717">
    <property type="component" value="Chromosome"/>
</dbReference>
<evidence type="ECO:0000313" key="1">
    <source>
        <dbReference type="EMBL" id="ASG66812.1"/>
    </source>
</evidence>